<feature type="region of interest" description="Disordered" evidence="1">
    <location>
        <begin position="323"/>
        <end position="391"/>
    </location>
</feature>
<comment type="caution">
    <text evidence="2">The sequence shown here is derived from an EMBL/GenBank/DDBJ whole genome shotgun (WGS) entry which is preliminary data.</text>
</comment>
<dbReference type="Gene3D" id="3.40.50.300">
    <property type="entry name" value="P-loop containing nucleotide triphosphate hydrolases"/>
    <property type="match status" value="1"/>
</dbReference>
<feature type="compositionally biased region" description="Basic residues" evidence="1">
    <location>
        <begin position="345"/>
        <end position="359"/>
    </location>
</feature>
<sequence length="546" mass="64761">MGNLSLYHIFSQAIDYYSTSFTTTKENGYFIINLLGSTATGKTSLINYFKRKPFCEEYQKSTKNEIVSFQWVNPKNQKKIKIYVNNILSKQVRKEFSSITKLKKLSNVSKEEEFNHRNSQRKSNNFSEPLQDHLKQKIKERNSVSGIIFLFNPFRRVTFEWVIKQVWKLKTRIPILILSSFQDLGQPTRHSSLQITKKQYYGDQLHFKGTGYVNLEEAKKWVKICSIKKGLKISLLELSVLSEYGVNNLINWVQLPYYYWKKTIIEKEQKEILHLATESRKRVIGSSQRLLKIPDSRFNFEYSPVNPQFLVYIQKSVNIFSKNNKNTNKGNHKPTQKKQIISKSSSKKKFSSKSKRKRNQTTTSTANYNSNIPRASRNNKNKSNKVNNRSLKKIMINKMKTKNLKRHKTLTLKHQQNHFKKNIDHKNNFVNEKAFSVKKYSKTKRNSNFHLPLFQDEKLYNRMNSIFFSNINKRFSKNKKDKKKHDQKTFDKRRFSKNLTQIISTKNQFISQDLSNNPYMDYNLKFQKFSQLNVQNDYKNLKIKKN</sequence>
<dbReference type="InterPro" id="IPR040385">
    <property type="entry name" value="RABL6"/>
</dbReference>
<reference evidence="2" key="1">
    <citation type="submission" date="2022-08" db="EMBL/GenBank/DDBJ databases">
        <title>Novel sulphate-reducing endosymbionts in the free-living metamonad Anaeramoeba.</title>
        <authorList>
            <person name="Jerlstrom-Hultqvist J."/>
            <person name="Cepicka I."/>
            <person name="Gallot-Lavallee L."/>
            <person name="Salas-Leiva D."/>
            <person name="Curtis B.A."/>
            <person name="Zahonova K."/>
            <person name="Pipaliya S."/>
            <person name="Dacks J."/>
            <person name="Roger A.J."/>
        </authorList>
    </citation>
    <scope>NUCLEOTIDE SEQUENCE</scope>
    <source>
        <strain evidence="2">Busselton2</strain>
    </source>
</reference>
<dbReference type="SUPFAM" id="SSF52540">
    <property type="entry name" value="P-loop containing nucleoside triphosphate hydrolases"/>
    <property type="match status" value="1"/>
</dbReference>
<dbReference type="PANTHER" id="PTHR14932">
    <property type="entry name" value="RAS GTPASE-RELATED"/>
    <property type="match status" value="1"/>
</dbReference>
<name>A0AAV7YIN3_9EUKA</name>
<dbReference type="Proteomes" id="UP001146793">
    <property type="component" value="Unassembled WGS sequence"/>
</dbReference>
<dbReference type="GO" id="GO:0005634">
    <property type="term" value="C:nucleus"/>
    <property type="evidence" value="ECO:0007669"/>
    <property type="project" value="TreeGrafter"/>
</dbReference>
<dbReference type="AlphaFoldDB" id="A0AAV7YIN3"/>
<evidence type="ECO:0000313" key="2">
    <source>
        <dbReference type="EMBL" id="KAJ3428482.1"/>
    </source>
</evidence>
<organism evidence="2 3">
    <name type="scientific">Anaeramoeba flamelloides</name>
    <dbReference type="NCBI Taxonomy" id="1746091"/>
    <lineage>
        <taxon>Eukaryota</taxon>
        <taxon>Metamonada</taxon>
        <taxon>Anaeramoebidae</taxon>
        <taxon>Anaeramoeba</taxon>
    </lineage>
</organism>
<dbReference type="InterPro" id="IPR027417">
    <property type="entry name" value="P-loop_NTPase"/>
</dbReference>
<dbReference type="EMBL" id="JANTQA010000057">
    <property type="protein sequence ID" value="KAJ3428482.1"/>
    <property type="molecule type" value="Genomic_DNA"/>
</dbReference>
<dbReference type="GO" id="GO:0005525">
    <property type="term" value="F:GTP binding"/>
    <property type="evidence" value="ECO:0007669"/>
    <property type="project" value="InterPro"/>
</dbReference>
<protein>
    <submittedName>
        <fullName evidence="2">Ras gtpase-related</fullName>
    </submittedName>
</protein>
<dbReference type="PANTHER" id="PTHR14932:SF1">
    <property type="entry name" value="RAB-LIKE PROTEIN 6"/>
    <property type="match status" value="1"/>
</dbReference>
<evidence type="ECO:0000256" key="1">
    <source>
        <dbReference type="SAM" id="MobiDB-lite"/>
    </source>
</evidence>
<gene>
    <name evidence="2" type="ORF">M0812_23805</name>
</gene>
<evidence type="ECO:0000313" key="3">
    <source>
        <dbReference type="Proteomes" id="UP001146793"/>
    </source>
</evidence>
<feature type="compositionally biased region" description="Polar residues" evidence="1">
    <location>
        <begin position="360"/>
        <end position="373"/>
    </location>
</feature>
<dbReference type="GO" id="GO:0005829">
    <property type="term" value="C:cytosol"/>
    <property type="evidence" value="ECO:0007669"/>
    <property type="project" value="TreeGrafter"/>
</dbReference>
<proteinExistence type="predicted"/>
<accession>A0AAV7YIN3</accession>